<accession>A0A4Z1FEQ9</accession>
<sequence>MGASHDPEGRKLYDGENVTCFGHKFMGLYLGDDNLLEGSTQGFSPRGNDIKALKQRLVNSNTVQPDTMVKQGIQKMMTAYHKKDRENEEPVHQAQQTRHVTKGDQEEDEEP</sequence>
<protein>
    <submittedName>
        <fullName evidence="2">Uncharacterized protein</fullName>
    </submittedName>
</protein>
<name>A0A4Z1FEQ9_9HELO</name>
<organism evidence="2 3">
    <name type="scientific">Botrytis paeoniae</name>
    <dbReference type="NCBI Taxonomy" id="278948"/>
    <lineage>
        <taxon>Eukaryota</taxon>
        <taxon>Fungi</taxon>
        <taxon>Dikarya</taxon>
        <taxon>Ascomycota</taxon>
        <taxon>Pezizomycotina</taxon>
        <taxon>Leotiomycetes</taxon>
        <taxon>Helotiales</taxon>
        <taxon>Sclerotiniaceae</taxon>
        <taxon>Botrytis</taxon>
    </lineage>
</organism>
<feature type="compositionally biased region" description="Basic and acidic residues" evidence="1">
    <location>
        <begin position="81"/>
        <end position="91"/>
    </location>
</feature>
<reference evidence="2 3" key="1">
    <citation type="submission" date="2017-12" db="EMBL/GenBank/DDBJ databases">
        <title>Comparative genomics of Botrytis spp.</title>
        <authorList>
            <person name="Valero-Jimenez C.A."/>
            <person name="Tapia P."/>
            <person name="Veloso J."/>
            <person name="Silva-Moreno E."/>
            <person name="Staats M."/>
            <person name="Valdes J.H."/>
            <person name="Van Kan J.A.L."/>
        </authorList>
    </citation>
    <scope>NUCLEOTIDE SEQUENCE [LARGE SCALE GENOMIC DNA]</scope>
    <source>
        <strain evidence="2 3">Bp0003</strain>
    </source>
</reference>
<dbReference type="EMBL" id="PQXI01000229">
    <property type="protein sequence ID" value="TGO21262.1"/>
    <property type="molecule type" value="Genomic_DNA"/>
</dbReference>
<gene>
    <name evidence="2" type="ORF">BPAE_0230g00120</name>
</gene>
<comment type="caution">
    <text evidence="2">The sequence shown here is derived from an EMBL/GenBank/DDBJ whole genome shotgun (WGS) entry which is preliminary data.</text>
</comment>
<evidence type="ECO:0000313" key="3">
    <source>
        <dbReference type="Proteomes" id="UP000297910"/>
    </source>
</evidence>
<dbReference type="Proteomes" id="UP000297910">
    <property type="component" value="Unassembled WGS sequence"/>
</dbReference>
<dbReference type="AlphaFoldDB" id="A0A4Z1FEQ9"/>
<evidence type="ECO:0000313" key="2">
    <source>
        <dbReference type="EMBL" id="TGO21262.1"/>
    </source>
</evidence>
<proteinExistence type="predicted"/>
<keyword evidence="3" id="KW-1185">Reference proteome</keyword>
<feature type="region of interest" description="Disordered" evidence="1">
    <location>
        <begin position="81"/>
        <end position="111"/>
    </location>
</feature>
<evidence type="ECO:0000256" key="1">
    <source>
        <dbReference type="SAM" id="MobiDB-lite"/>
    </source>
</evidence>